<organism evidence="2 3">
    <name type="scientific">Rhizopus azygosporus</name>
    <name type="common">Rhizopus microsporus var. azygosporus</name>
    <dbReference type="NCBI Taxonomy" id="86630"/>
    <lineage>
        <taxon>Eukaryota</taxon>
        <taxon>Fungi</taxon>
        <taxon>Fungi incertae sedis</taxon>
        <taxon>Mucoromycota</taxon>
        <taxon>Mucoromycotina</taxon>
        <taxon>Mucoromycetes</taxon>
        <taxon>Mucorales</taxon>
        <taxon>Mucorineae</taxon>
        <taxon>Rhizopodaceae</taxon>
        <taxon>Rhizopus</taxon>
    </lineage>
</organism>
<feature type="compositionally biased region" description="Basic and acidic residues" evidence="1">
    <location>
        <begin position="356"/>
        <end position="365"/>
    </location>
</feature>
<evidence type="ECO:0000313" key="3">
    <source>
        <dbReference type="Proteomes" id="UP000252139"/>
    </source>
</evidence>
<proteinExistence type="predicted"/>
<keyword evidence="3" id="KW-1185">Reference proteome</keyword>
<comment type="caution">
    <text evidence="2">The sequence shown here is derived from an EMBL/GenBank/DDBJ whole genome shotgun (WGS) entry which is preliminary data.</text>
</comment>
<dbReference type="OrthoDB" id="5596457at2759"/>
<accession>A0A367K4R8</accession>
<gene>
    <name evidence="2" type="ORF">CU097_012519</name>
</gene>
<dbReference type="AlphaFoldDB" id="A0A367K4R8"/>
<feature type="region of interest" description="Disordered" evidence="1">
    <location>
        <begin position="15"/>
        <end position="39"/>
    </location>
</feature>
<protein>
    <submittedName>
        <fullName evidence="2">Uncharacterized protein</fullName>
    </submittedName>
</protein>
<dbReference type="Proteomes" id="UP000252139">
    <property type="component" value="Unassembled WGS sequence"/>
</dbReference>
<evidence type="ECO:0000256" key="1">
    <source>
        <dbReference type="SAM" id="MobiDB-lite"/>
    </source>
</evidence>
<dbReference type="EMBL" id="PJQL01000301">
    <property type="protein sequence ID" value="RCH97177.1"/>
    <property type="molecule type" value="Genomic_DNA"/>
</dbReference>
<feature type="region of interest" description="Disordered" evidence="1">
    <location>
        <begin position="349"/>
        <end position="381"/>
    </location>
</feature>
<sequence>MPTFTSKISRMKSVKLSFNKKRSEEEEEQKDQNQSAEHPIYYNKSLSTPEIYQSTVLPVSAKSFTEALNVISKEAKNTQYDDVFDSFFFNDKRCQHRALFMASRLKQSLDINPIRFSSPTLRTSTPIAVQPSQSTPVKASLGSHASMDEPALRTSLDNYTKKPTVDSFWRLVTHRLYTLNYILFVLPSDSECRRQFLNRIEADLATIGDGQELYRVGGMEAHFAVRYALEHKRSRRRKTLLEDAFEAERLQQYGSLPNYRLEDNKTVNQARLIIEQCLESESKLGHAEKDAMYVFHSLRAGLLDAFEPHIELEEDKSLRHRLKRLVEQNKEMTKPTYQNPFEDEECIVTEEDESSNEDKNSREIDSGFFDGWIPTTTKTTT</sequence>
<name>A0A367K4R8_RHIAZ</name>
<evidence type="ECO:0000313" key="2">
    <source>
        <dbReference type="EMBL" id="RCH97177.1"/>
    </source>
</evidence>
<reference evidence="2 3" key="1">
    <citation type="journal article" date="2018" name="G3 (Bethesda)">
        <title>Phylogenetic and Phylogenomic Definition of Rhizopus Species.</title>
        <authorList>
            <person name="Gryganskyi A.P."/>
            <person name="Golan J."/>
            <person name="Dolatabadi S."/>
            <person name="Mondo S."/>
            <person name="Robb S."/>
            <person name="Idnurm A."/>
            <person name="Muszewska A."/>
            <person name="Steczkiewicz K."/>
            <person name="Masonjones S."/>
            <person name="Liao H.L."/>
            <person name="Gajdeczka M.T."/>
            <person name="Anike F."/>
            <person name="Vuek A."/>
            <person name="Anishchenko I.M."/>
            <person name="Voigt K."/>
            <person name="de Hoog G.S."/>
            <person name="Smith M.E."/>
            <person name="Heitman J."/>
            <person name="Vilgalys R."/>
            <person name="Stajich J.E."/>
        </authorList>
    </citation>
    <scope>NUCLEOTIDE SEQUENCE [LARGE SCALE GENOMIC DNA]</scope>
    <source>
        <strain evidence="2 3">CBS 357.93</strain>
    </source>
</reference>